<dbReference type="InterPro" id="IPR009711">
    <property type="entry name" value="UPF0473"/>
</dbReference>
<accession>A0A3A1R543</accession>
<evidence type="ECO:0000313" key="1">
    <source>
        <dbReference type="EMBL" id="RIW38316.1"/>
    </source>
</evidence>
<keyword evidence="2" id="KW-1185">Reference proteome</keyword>
<dbReference type="OrthoDB" id="2626955at2"/>
<sequence length="88" mass="9722">MESVKVGEVFTLIGENDEEQDIEVLATLTLEGTDYAAVAFADDVSTESQEDMDIFFLKVDSEGDLTGIENDDEFAKVSTEFAKNMDEL</sequence>
<name>A0A3A1R543_9BACI</name>
<dbReference type="AlphaFoldDB" id="A0A3A1R543"/>
<dbReference type="Pfam" id="PF06949">
    <property type="entry name" value="DUF1292"/>
    <property type="match status" value="1"/>
</dbReference>
<evidence type="ECO:0000313" key="2">
    <source>
        <dbReference type="Proteomes" id="UP000265801"/>
    </source>
</evidence>
<dbReference type="RefSeq" id="WP_119545214.1">
    <property type="nucleotide sequence ID" value="NZ_QXIR01000002.1"/>
</dbReference>
<gene>
    <name evidence="1" type="ORF">D3H55_01885</name>
</gene>
<dbReference type="Proteomes" id="UP000265801">
    <property type="component" value="Unassembled WGS sequence"/>
</dbReference>
<organism evidence="1 2">
    <name type="scientific">Bacillus salacetis</name>
    <dbReference type="NCBI Taxonomy" id="2315464"/>
    <lineage>
        <taxon>Bacteria</taxon>
        <taxon>Bacillati</taxon>
        <taxon>Bacillota</taxon>
        <taxon>Bacilli</taxon>
        <taxon>Bacillales</taxon>
        <taxon>Bacillaceae</taxon>
        <taxon>Bacillus</taxon>
    </lineage>
</organism>
<dbReference type="EMBL" id="QXIR01000002">
    <property type="protein sequence ID" value="RIW38316.1"/>
    <property type="molecule type" value="Genomic_DNA"/>
</dbReference>
<protein>
    <submittedName>
        <fullName evidence="1">DUF1292 domain-containing protein</fullName>
    </submittedName>
</protein>
<reference evidence="1 2" key="1">
    <citation type="submission" date="2018-09" db="EMBL/GenBank/DDBJ databases">
        <title>Bacillus saliacetes sp. nov., isolated from Thai shrimp paste (Ka-pi).</title>
        <authorList>
            <person name="Daroonpunt R."/>
            <person name="Tanasupawat S."/>
            <person name="Yiamsombut S."/>
        </authorList>
    </citation>
    <scope>NUCLEOTIDE SEQUENCE [LARGE SCALE GENOMIC DNA]</scope>
    <source>
        <strain evidence="1 2">SKP7-4</strain>
    </source>
</reference>
<comment type="caution">
    <text evidence="1">The sequence shown here is derived from an EMBL/GenBank/DDBJ whole genome shotgun (WGS) entry which is preliminary data.</text>
</comment>
<proteinExistence type="predicted"/>